<feature type="region of interest" description="Disordered" evidence="1">
    <location>
        <begin position="17"/>
        <end position="39"/>
    </location>
</feature>
<protein>
    <submittedName>
        <fullName evidence="2">Uncharacterized protein</fullName>
    </submittedName>
</protein>
<name>A0ABT7BYE4_9CYAN</name>
<feature type="compositionally biased region" description="Polar residues" evidence="1">
    <location>
        <begin position="20"/>
        <end position="30"/>
    </location>
</feature>
<dbReference type="EMBL" id="JAQOSQ010000008">
    <property type="protein sequence ID" value="MDJ1183529.1"/>
    <property type="molecule type" value="Genomic_DNA"/>
</dbReference>
<gene>
    <name evidence="2" type="ORF">PMH09_09995</name>
</gene>
<dbReference type="Proteomes" id="UP001232992">
    <property type="component" value="Unassembled WGS sequence"/>
</dbReference>
<dbReference type="RefSeq" id="WP_283758183.1">
    <property type="nucleotide sequence ID" value="NZ_JAQOSQ010000008.1"/>
</dbReference>
<accession>A0ABT7BYE4</accession>
<proteinExistence type="predicted"/>
<organism evidence="2 3">
    <name type="scientific">Roseofilum casamattae BLCC-M143</name>
    <dbReference type="NCBI Taxonomy" id="3022442"/>
    <lineage>
        <taxon>Bacteria</taxon>
        <taxon>Bacillati</taxon>
        <taxon>Cyanobacteriota</taxon>
        <taxon>Cyanophyceae</taxon>
        <taxon>Desertifilales</taxon>
        <taxon>Desertifilaceae</taxon>
        <taxon>Roseofilum</taxon>
        <taxon>Roseofilum casamattae</taxon>
    </lineage>
</organism>
<sequence length="57" mass="6618">MTLLYLIPNAIVKCDRATKPKSQTGKSWQGRTGDRQPKLPQMQQLKSAYLLERRFLL</sequence>
<reference evidence="2 3" key="1">
    <citation type="submission" date="2023-01" db="EMBL/GenBank/DDBJ databases">
        <title>Novel diversity within Roseofilum (Cyanobacteria; Desertifilaceae) from marine benthic mats with descriptions of four novel species.</title>
        <authorList>
            <person name="Wang Y."/>
            <person name="Berthold D.E."/>
            <person name="Hu J."/>
            <person name="Lefler F.W."/>
            <person name="Laughinghouse H.D. IV."/>
        </authorList>
    </citation>
    <scope>NUCLEOTIDE SEQUENCE [LARGE SCALE GENOMIC DNA]</scope>
    <source>
        <strain evidence="2 3">BLCC-M143</strain>
    </source>
</reference>
<evidence type="ECO:0000256" key="1">
    <source>
        <dbReference type="SAM" id="MobiDB-lite"/>
    </source>
</evidence>
<comment type="caution">
    <text evidence="2">The sequence shown here is derived from an EMBL/GenBank/DDBJ whole genome shotgun (WGS) entry which is preliminary data.</text>
</comment>
<evidence type="ECO:0000313" key="3">
    <source>
        <dbReference type="Proteomes" id="UP001232992"/>
    </source>
</evidence>
<evidence type="ECO:0000313" key="2">
    <source>
        <dbReference type="EMBL" id="MDJ1183529.1"/>
    </source>
</evidence>
<keyword evidence="3" id="KW-1185">Reference proteome</keyword>